<dbReference type="PANTHER" id="PTHR43464">
    <property type="entry name" value="METHYLTRANSFERASE"/>
    <property type="match status" value="1"/>
</dbReference>
<dbReference type="CDD" id="cd02440">
    <property type="entry name" value="AdoMet_MTases"/>
    <property type="match status" value="1"/>
</dbReference>
<keyword evidence="2" id="KW-0808">Transferase</keyword>
<dbReference type="Gene3D" id="3.40.50.150">
    <property type="entry name" value="Vaccinia Virus protein VP39"/>
    <property type="match status" value="1"/>
</dbReference>
<dbReference type="GO" id="GO:0032259">
    <property type="term" value="P:methylation"/>
    <property type="evidence" value="ECO:0007669"/>
    <property type="project" value="UniProtKB-KW"/>
</dbReference>
<keyword evidence="2" id="KW-0489">Methyltransferase</keyword>
<evidence type="ECO:0000313" key="3">
    <source>
        <dbReference type="Proteomes" id="UP001596548"/>
    </source>
</evidence>
<dbReference type="GO" id="GO:0102208">
    <property type="term" value="F:2-polyprenyl-6-hydroxyphenol methylase activity"/>
    <property type="evidence" value="ECO:0007669"/>
    <property type="project" value="UniProtKB-EC"/>
</dbReference>
<evidence type="ECO:0000313" key="2">
    <source>
        <dbReference type="EMBL" id="MFC7274928.1"/>
    </source>
</evidence>
<dbReference type="PANTHER" id="PTHR43464:SF83">
    <property type="entry name" value="MALONYL-[ACYL-CARRIER PROTEIN] O-METHYLTRANSFERASE"/>
    <property type="match status" value="1"/>
</dbReference>
<dbReference type="RefSeq" id="WP_378967456.1">
    <property type="nucleotide sequence ID" value="NZ_JBHTBJ010000007.1"/>
</dbReference>
<proteinExistence type="predicted"/>
<feature type="domain" description="Methyltransferase type 11" evidence="1">
    <location>
        <begin position="58"/>
        <end position="150"/>
    </location>
</feature>
<dbReference type="EC" id="2.1.1.222" evidence="2"/>
<name>A0ABW2HNY0_9ACTN</name>
<comment type="caution">
    <text evidence="2">The sequence shown here is derived from an EMBL/GenBank/DDBJ whole genome shotgun (WGS) entry which is preliminary data.</text>
</comment>
<dbReference type="GO" id="GO:0061542">
    <property type="term" value="F:3-demethylubiquinol 3-O-methyltransferase activity"/>
    <property type="evidence" value="ECO:0007669"/>
    <property type="project" value="UniProtKB-EC"/>
</dbReference>
<protein>
    <submittedName>
        <fullName evidence="2">Class I SAM-dependent methyltransferase</fullName>
        <ecNumber evidence="2">2.1.1.222</ecNumber>
        <ecNumber evidence="2">2.1.1.64</ecNumber>
    </submittedName>
</protein>
<evidence type="ECO:0000259" key="1">
    <source>
        <dbReference type="Pfam" id="PF08241"/>
    </source>
</evidence>
<dbReference type="EC" id="2.1.1.64" evidence="2"/>
<sequence>MSADLFEYYGVDGVEDTRLRRSPHGRLEFLRTQELLRRHLGAGHTRERGAEPGPRRILDVGGATGIHAAWLAADGHRVHVVDLVPAHVAAAARLPGVTASVGDAVALAAPDASADVVLLFGPLYHLGAATDRARALAEAVRVLRPGGLLAAAGISRYLSLLENGTNGGLTETAEPPIRQVIETGDYDGQAGFVDAHFHTAGELRAEVEAAGLRDVTVYGVEGPAWPALDVAGLDAFDALSGGALRCARLAERDPLLINASAHFLAVAHVGR</sequence>
<dbReference type="Pfam" id="PF08241">
    <property type="entry name" value="Methyltransf_11"/>
    <property type="match status" value="1"/>
</dbReference>
<dbReference type="EMBL" id="JBHTBJ010000007">
    <property type="protein sequence ID" value="MFC7274928.1"/>
    <property type="molecule type" value="Genomic_DNA"/>
</dbReference>
<organism evidence="2 3">
    <name type="scientific">Paractinoplanes rhizophilus</name>
    <dbReference type="NCBI Taxonomy" id="1416877"/>
    <lineage>
        <taxon>Bacteria</taxon>
        <taxon>Bacillati</taxon>
        <taxon>Actinomycetota</taxon>
        <taxon>Actinomycetes</taxon>
        <taxon>Micromonosporales</taxon>
        <taxon>Micromonosporaceae</taxon>
        <taxon>Paractinoplanes</taxon>
    </lineage>
</organism>
<dbReference type="Proteomes" id="UP001596548">
    <property type="component" value="Unassembled WGS sequence"/>
</dbReference>
<gene>
    <name evidence="2" type="ORF">ACFQS1_13105</name>
</gene>
<dbReference type="InterPro" id="IPR029063">
    <property type="entry name" value="SAM-dependent_MTases_sf"/>
</dbReference>
<keyword evidence="3" id="KW-1185">Reference proteome</keyword>
<accession>A0ABW2HNY0</accession>
<dbReference type="SUPFAM" id="SSF53335">
    <property type="entry name" value="S-adenosyl-L-methionine-dependent methyltransferases"/>
    <property type="match status" value="1"/>
</dbReference>
<dbReference type="InterPro" id="IPR013216">
    <property type="entry name" value="Methyltransf_11"/>
</dbReference>
<reference evidence="3" key="1">
    <citation type="journal article" date="2019" name="Int. J. Syst. Evol. Microbiol.">
        <title>The Global Catalogue of Microorganisms (GCM) 10K type strain sequencing project: providing services to taxonomists for standard genome sequencing and annotation.</title>
        <authorList>
            <consortium name="The Broad Institute Genomics Platform"/>
            <consortium name="The Broad Institute Genome Sequencing Center for Infectious Disease"/>
            <person name="Wu L."/>
            <person name="Ma J."/>
        </authorList>
    </citation>
    <scope>NUCLEOTIDE SEQUENCE [LARGE SCALE GENOMIC DNA]</scope>
    <source>
        <strain evidence="3">XZYJT-10</strain>
    </source>
</reference>